<dbReference type="NCBIfam" id="TIGR00567">
    <property type="entry name" value="3mg"/>
    <property type="match status" value="1"/>
</dbReference>
<dbReference type="EC" id="3.2.2.-" evidence="5"/>
<dbReference type="AlphaFoldDB" id="A0A930V2Y6"/>
<name>A0A930V2Y6_9ACTN</name>
<dbReference type="InterPro" id="IPR036995">
    <property type="entry name" value="MPG_sf"/>
</dbReference>
<dbReference type="Pfam" id="PF02245">
    <property type="entry name" value="Pur_DNA_glyco"/>
    <property type="match status" value="1"/>
</dbReference>
<evidence type="ECO:0000256" key="1">
    <source>
        <dbReference type="ARBA" id="ARBA00009232"/>
    </source>
</evidence>
<evidence type="ECO:0000313" key="7">
    <source>
        <dbReference type="EMBL" id="MBF4163034.1"/>
    </source>
</evidence>
<evidence type="ECO:0000256" key="5">
    <source>
        <dbReference type="HAMAP-Rule" id="MF_00527"/>
    </source>
</evidence>
<evidence type="ECO:0000256" key="6">
    <source>
        <dbReference type="SAM" id="MobiDB-lite"/>
    </source>
</evidence>
<gene>
    <name evidence="7" type="ORF">ISG29_15165</name>
</gene>
<dbReference type="HAMAP" id="MF_00527">
    <property type="entry name" value="3MGH"/>
    <property type="match status" value="1"/>
</dbReference>
<proteinExistence type="inferred from homology"/>
<dbReference type="GO" id="GO:0003677">
    <property type="term" value="F:DNA binding"/>
    <property type="evidence" value="ECO:0007669"/>
    <property type="project" value="InterPro"/>
</dbReference>
<dbReference type="InterPro" id="IPR003180">
    <property type="entry name" value="MPG"/>
</dbReference>
<dbReference type="NCBIfam" id="NF002003">
    <property type="entry name" value="PRK00802.1-3"/>
    <property type="match status" value="1"/>
</dbReference>
<keyword evidence="7" id="KW-0326">Glycosidase</keyword>
<evidence type="ECO:0000256" key="4">
    <source>
        <dbReference type="ARBA" id="ARBA00023204"/>
    </source>
</evidence>
<comment type="similarity">
    <text evidence="1 5">Belongs to the DNA glycosylase MPG family.</text>
</comment>
<evidence type="ECO:0000256" key="3">
    <source>
        <dbReference type="ARBA" id="ARBA00022801"/>
    </source>
</evidence>
<accession>A0A930V2Y6</accession>
<evidence type="ECO:0000313" key="8">
    <source>
        <dbReference type="Proteomes" id="UP000656804"/>
    </source>
</evidence>
<keyword evidence="4 5" id="KW-0234">DNA repair</keyword>
<dbReference type="InterPro" id="IPR011034">
    <property type="entry name" value="Formyl_transferase-like_C_sf"/>
</dbReference>
<evidence type="ECO:0000256" key="2">
    <source>
        <dbReference type="ARBA" id="ARBA00022763"/>
    </source>
</evidence>
<dbReference type="Proteomes" id="UP000656804">
    <property type="component" value="Unassembled WGS sequence"/>
</dbReference>
<comment type="caution">
    <text evidence="7">The sequence shown here is derived from an EMBL/GenBank/DDBJ whole genome shotgun (WGS) entry which is preliminary data.</text>
</comment>
<dbReference type="PANTHER" id="PTHR10429:SF0">
    <property type="entry name" value="DNA-3-METHYLADENINE GLYCOSYLASE"/>
    <property type="match status" value="1"/>
</dbReference>
<reference evidence="7" key="1">
    <citation type="submission" date="2020-11" db="EMBL/GenBank/DDBJ databases">
        <title>Nocardioides sp. CBS4Y-1, whole genome shotgun sequence.</title>
        <authorList>
            <person name="Tuo L."/>
        </authorList>
    </citation>
    <scope>NUCLEOTIDE SEQUENCE</scope>
    <source>
        <strain evidence="7">CBS4Y-1</strain>
    </source>
</reference>
<dbReference type="Gene3D" id="3.10.300.10">
    <property type="entry name" value="Methylpurine-DNA glycosylase (MPG)"/>
    <property type="match status" value="1"/>
</dbReference>
<dbReference type="GO" id="GO:0003905">
    <property type="term" value="F:alkylbase DNA N-glycosylase activity"/>
    <property type="evidence" value="ECO:0007669"/>
    <property type="project" value="InterPro"/>
</dbReference>
<dbReference type="PANTHER" id="PTHR10429">
    <property type="entry name" value="DNA-3-METHYLADENINE GLYCOSYLASE"/>
    <property type="match status" value="1"/>
</dbReference>
<dbReference type="EMBL" id="JADIVZ010000009">
    <property type="protein sequence ID" value="MBF4163034.1"/>
    <property type="molecule type" value="Genomic_DNA"/>
</dbReference>
<dbReference type="SUPFAM" id="SSF50486">
    <property type="entry name" value="FMT C-terminal domain-like"/>
    <property type="match status" value="1"/>
</dbReference>
<keyword evidence="8" id="KW-1185">Reference proteome</keyword>
<dbReference type="RefSeq" id="WP_194504302.1">
    <property type="nucleotide sequence ID" value="NZ_JADIVZ010000009.1"/>
</dbReference>
<dbReference type="CDD" id="cd00540">
    <property type="entry name" value="AAG"/>
    <property type="match status" value="1"/>
</dbReference>
<dbReference type="GO" id="GO:0006284">
    <property type="term" value="P:base-excision repair"/>
    <property type="evidence" value="ECO:0007669"/>
    <property type="project" value="InterPro"/>
</dbReference>
<feature type="region of interest" description="Disordered" evidence="6">
    <location>
        <begin position="144"/>
        <end position="169"/>
    </location>
</feature>
<organism evidence="7 8">
    <name type="scientific">Nocardioides acrostichi</name>
    <dbReference type="NCBI Taxonomy" id="2784339"/>
    <lineage>
        <taxon>Bacteria</taxon>
        <taxon>Bacillati</taxon>
        <taxon>Actinomycetota</taxon>
        <taxon>Actinomycetes</taxon>
        <taxon>Propionibacteriales</taxon>
        <taxon>Nocardioidaceae</taxon>
        <taxon>Nocardioides</taxon>
    </lineage>
</organism>
<protein>
    <recommendedName>
        <fullName evidence="5">Putative 3-methyladenine DNA glycosylase</fullName>
        <ecNumber evidence="5">3.2.2.-</ecNumber>
    </recommendedName>
</protein>
<keyword evidence="3 5" id="KW-0378">Hydrolase</keyword>
<keyword evidence="2 5" id="KW-0227">DNA damage</keyword>
<sequence>MPYSSAEVRARLAAPVDQVAPWLLGAVVTHDGVAVRLTEVEAYGGPDDAGSHAFNGRTRRNGSMFGPPGHWYVYLVYGMHECLNLVTGPEGDPAAVLLRAGEVISGLDAARARRPKVPDARLASGPGVLTRVLGAGRSLDGSDALTGPLHLEGPARPGPAAVSSGPRVGLRGAPDRPWRWWLADARSVTSYRAAKPR</sequence>